<dbReference type="SMART" id="SM00100">
    <property type="entry name" value="cNMP"/>
    <property type="match status" value="1"/>
</dbReference>
<organism evidence="1 2">
    <name type="scientific">Capsulimonas corticalis</name>
    <dbReference type="NCBI Taxonomy" id="2219043"/>
    <lineage>
        <taxon>Bacteria</taxon>
        <taxon>Bacillati</taxon>
        <taxon>Armatimonadota</taxon>
        <taxon>Armatimonadia</taxon>
        <taxon>Capsulimonadales</taxon>
        <taxon>Capsulimonadaceae</taxon>
        <taxon>Capsulimonas</taxon>
    </lineage>
</organism>
<dbReference type="InterPro" id="IPR018490">
    <property type="entry name" value="cNMP-bd_dom_sf"/>
</dbReference>
<dbReference type="SUPFAM" id="SSF51206">
    <property type="entry name" value="cAMP-binding domain-like"/>
    <property type="match status" value="1"/>
</dbReference>
<proteinExistence type="predicted"/>
<sequence>MEHLMADRFKGKDGERRLADSLAEQVLVGGDATLASELARCGELLQFQAGDQVIVQGGHDNDIYFIVLGAVDVFVHGRKVASRRAGSHVGEMALVQPAQLRSATVTASEQSVLLRVSEPDFVGLGDTFPVLWRRIAKELARRLEQRNSLVANTRDKIRIFIMSSVESLDIARAIQNGLEYDPYLVVVWTDGVFRASSYPIDALEGEVDQSDFAIAIAHADDVTHTRGKTWPTARDNVVFELGLFIGRLVVHLVTDGVGNL</sequence>
<dbReference type="OrthoDB" id="5497289at2"/>
<dbReference type="PANTHER" id="PTHR23011:SF28">
    <property type="entry name" value="CYCLIC NUCLEOTIDE-BINDING DOMAIN CONTAINING PROTEIN"/>
    <property type="match status" value="1"/>
</dbReference>
<dbReference type="Gene3D" id="2.60.120.10">
    <property type="entry name" value="Jelly Rolls"/>
    <property type="match status" value="1"/>
</dbReference>
<dbReference type="CDD" id="cd00038">
    <property type="entry name" value="CAP_ED"/>
    <property type="match status" value="1"/>
</dbReference>
<dbReference type="PROSITE" id="PS50042">
    <property type="entry name" value="CNMP_BINDING_3"/>
    <property type="match status" value="1"/>
</dbReference>
<dbReference type="KEGG" id="ccot:CCAX7_35390"/>
<dbReference type="Pfam" id="PF10137">
    <property type="entry name" value="CAP12-PCTIR_TIR"/>
    <property type="match status" value="1"/>
</dbReference>
<dbReference type="AlphaFoldDB" id="A0A402CY17"/>
<dbReference type="InterPro" id="IPR014710">
    <property type="entry name" value="RmlC-like_jellyroll"/>
</dbReference>
<accession>A0A402CY17</accession>
<evidence type="ECO:0000313" key="1">
    <source>
        <dbReference type="EMBL" id="BDI31488.1"/>
    </source>
</evidence>
<dbReference type="Proteomes" id="UP000287394">
    <property type="component" value="Chromosome"/>
</dbReference>
<dbReference type="PROSITE" id="PS00889">
    <property type="entry name" value="CNMP_BINDING_2"/>
    <property type="match status" value="1"/>
</dbReference>
<dbReference type="Pfam" id="PF00027">
    <property type="entry name" value="cNMP_binding"/>
    <property type="match status" value="1"/>
</dbReference>
<reference evidence="1 2" key="1">
    <citation type="journal article" date="2019" name="Int. J. Syst. Evol. Microbiol.">
        <title>Capsulimonas corticalis gen. nov., sp. nov., an aerobic capsulated bacterium, of a novel bacterial order, Capsulimonadales ord. nov., of the class Armatimonadia of the phylum Armatimonadetes.</title>
        <authorList>
            <person name="Li J."/>
            <person name="Kudo C."/>
            <person name="Tonouchi A."/>
        </authorList>
    </citation>
    <scope>NUCLEOTIDE SEQUENCE [LARGE SCALE GENOMIC DNA]</scope>
    <source>
        <strain evidence="1 2">AX-7</strain>
    </source>
</reference>
<dbReference type="GO" id="GO:0050135">
    <property type="term" value="F:NADP+ nucleosidase activity"/>
    <property type="evidence" value="ECO:0007669"/>
    <property type="project" value="InterPro"/>
</dbReference>
<dbReference type="InterPro" id="IPR019302">
    <property type="entry name" value="CAP12/PCTIR_TIR_dom"/>
</dbReference>
<protein>
    <submittedName>
        <fullName evidence="1">Cyclic nucleotide-binding protein</fullName>
    </submittedName>
</protein>
<evidence type="ECO:0000313" key="2">
    <source>
        <dbReference type="Proteomes" id="UP000287394"/>
    </source>
</evidence>
<dbReference type="PANTHER" id="PTHR23011">
    <property type="entry name" value="CYCLIC NUCLEOTIDE-BINDING DOMAIN CONTAINING PROTEIN"/>
    <property type="match status" value="1"/>
</dbReference>
<dbReference type="EMBL" id="AP025739">
    <property type="protein sequence ID" value="BDI31488.1"/>
    <property type="molecule type" value="Genomic_DNA"/>
</dbReference>
<gene>
    <name evidence="1" type="ORF">CCAX7_35390</name>
</gene>
<keyword evidence="2" id="KW-1185">Reference proteome</keyword>
<name>A0A402CY17_9BACT</name>
<dbReference type="InterPro" id="IPR000595">
    <property type="entry name" value="cNMP-bd_dom"/>
</dbReference>
<dbReference type="InterPro" id="IPR018488">
    <property type="entry name" value="cNMP-bd_CS"/>
</dbReference>